<feature type="transmembrane region" description="Helical" evidence="9">
    <location>
        <begin position="398"/>
        <end position="418"/>
    </location>
</feature>
<evidence type="ECO:0000259" key="10">
    <source>
        <dbReference type="PROSITE" id="PS50991"/>
    </source>
</evidence>
<evidence type="ECO:0000256" key="7">
    <source>
        <dbReference type="ARBA" id="ARBA00023239"/>
    </source>
</evidence>
<dbReference type="Gene3D" id="3.20.20.70">
    <property type="entry name" value="Aldolase class I"/>
    <property type="match status" value="1"/>
</dbReference>
<dbReference type="SUPFAM" id="SSF51569">
    <property type="entry name" value="Aldolase"/>
    <property type="match status" value="1"/>
</dbReference>
<dbReference type="NCBIfam" id="NF004283">
    <property type="entry name" value="PRK05692.1"/>
    <property type="match status" value="1"/>
</dbReference>
<dbReference type="Gene3D" id="1.20.1250.20">
    <property type="entry name" value="MFS general substrate transporter like domains"/>
    <property type="match status" value="1"/>
</dbReference>
<dbReference type="VEuPathDB" id="FungiDB:P175DRAFT_0510754"/>
<evidence type="ECO:0000256" key="1">
    <source>
        <dbReference type="ARBA" id="ARBA00004127"/>
    </source>
</evidence>
<dbReference type="GeneID" id="63815419"/>
<dbReference type="OrthoDB" id="5570009at2759"/>
<keyword evidence="6 9" id="KW-0472">Membrane</keyword>
<evidence type="ECO:0000256" key="8">
    <source>
        <dbReference type="SAM" id="MobiDB-lite"/>
    </source>
</evidence>
<dbReference type="Pfam" id="PF00682">
    <property type="entry name" value="HMGL-like"/>
    <property type="match status" value="1"/>
</dbReference>
<feature type="transmembrane region" description="Helical" evidence="9">
    <location>
        <begin position="733"/>
        <end position="756"/>
    </location>
</feature>
<dbReference type="InterPro" id="IPR029058">
    <property type="entry name" value="AB_hydrolase_fold"/>
</dbReference>
<dbReference type="PROSITE" id="PS50991">
    <property type="entry name" value="PYR_CT"/>
    <property type="match status" value="1"/>
</dbReference>
<dbReference type="Pfam" id="PF02487">
    <property type="entry name" value="CLN3"/>
    <property type="match status" value="1"/>
</dbReference>
<feature type="transmembrane region" description="Helical" evidence="9">
    <location>
        <begin position="457"/>
        <end position="475"/>
    </location>
</feature>
<feature type="transmembrane region" description="Helical" evidence="9">
    <location>
        <begin position="639"/>
        <end position="657"/>
    </location>
</feature>
<dbReference type="SUPFAM" id="SSF103473">
    <property type="entry name" value="MFS general substrate transporter"/>
    <property type="match status" value="1"/>
</dbReference>
<sequence>MINFRPRLGLFSVLRAVPCKRRFATEARLTSDHVRIVEVGPRDGLQNEKKSIPLETKLELIQRLAKTGVTTIEAGSFVPAKWVPQMASTAEICEELLQNPPQSHDTIAYNYLVPNVRGLENLIKVMDSADVPTATTESSLKPATTTEISLFAAATEAFSKANTNCTVQESLDRIRPIVALAKTKDIRVRGYVSVALGCPYEGPDVSPSKVAEITATLLEMGADEVSVADTTGMGTAPRTLELLQALNAAGIANTDLALHFHDTYGQALVNTIVGLEHGIRIFDSSVGGLGGCPYSKGATGNVATEDIVHTIHSLGMHTGINLEEMSKIGSWISGELGRSNESRAGKATLARLQGPSLLLPLEEEISMWPLPGVPSLSWARFRARIAAVFHGADPKVCVAFWLFGLINNVLYVIILSAALDLVGPNVPKGVVLLADVLPSFGTKLVAPYFIHAVPYSMRIVICVLLSVLGMIVVALCPEYTDGSTLSFKLAGIVLASLSSGIGEMSFVSLTHYYGPFSLAAWGSGTGAAGLVGAGAYALATTSLGFGVRATLLSSACLPAVLAVSFFIILPRSPIQAQYHDFEEEQRNVNEGTSGDNGDDENDRLLDSSFHSAQSLKVNPPRTGLGLQSITANLKQVKGLFFPFMLPLLLVYIAEYTINQGVSPTLLFPLEASPFTHFRAFYPAYNAIYQIGVFISRSSTPFFRVHNLYLPSFLQIINLVVLTLHSLFDFIPSVYLVFLVIFWEGLLGGLVYVNTFAEIGDRVSPENREFSLGATTASDSGGICIAGFLGMMFEVSWSFFISIVSCNFYYLSLFRKVQVLAVFLFWSFYLFRGNKHGPPVIRGLSSRLSQKLSVWQTTVSVVLWLYFCRNFAKIVGLECPEPLANLYSRSFFRATWITTALDAGFWTAMKIKPKWLRDVASLGCTVYYLFAAERADEKVRRVRSTLTVEHLRVSWNKGTTPYLWALSSLVRPRFTRYPPRAIRIPRPRQSIYHEPTNAWLYFDGPLSALRDQTCIILDIPGGGFVSMTPRHSEDRLLAWAAKTKVPILSLNYKKAPEYPYPYALNECYDVYHSIVTSRGRCLGLSGLTPPRVILTGDSAGANLAVGTALMALQSGSAGASLGQGRNALPRPDGLVLAYPALNMKIESWMSEEQMSLIQEKSTRQTNRNVIRRKDMDYQRLTPFTTPGTSLDDLRHDSSSEPDLEAGDGAEEAPGLVLEDDKQESLVSQTAHLTSSQPKKIHTRLAVSSMISYVNDRILSPELMRAMIILYIGPHNRPDFNTDYLLSPVLAPEALLAQFPKTYIITGERDPLVDDTVIFAGRLRQAKLRQFHERQELGLEKSHRRFNEKDHVEVSLLPGVSHGFMQMAGFFPDSWKHINRCATWIQTLFEIAEVRKSPSALLSIYGTGALPKGSKVDSGRNSLRNHKRSLTGESSADEDKPLEMSIGRMTPLDATVRSASAPSCQQLQNGSALETRLRNSNQDGEEAALNDRDRSISRGRATRSRGLGKRRPLAPTNINIFSMTEYASDPASPIRMRQREHSMCSLASEEDILGRRMNGLAGGLMGIGEGAQTP</sequence>
<feature type="transmembrane region" description="Helical" evidence="9">
    <location>
        <begin position="707"/>
        <end position="727"/>
    </location>
</feature>
<feature type="region of interest" description="Disordered" evidence="8">
    <location>
        <begin position="584"/>
        <end position="603"/>
    </location>
</feature>
<feature type="transmembrane region" description="Helical" evidence="9">
    <location>
        <begin position="518"/>
        <end position="539"/>
    </location>
</feature>
<dbReference type="Pfam" id="PF07859">
    <property type="entry name" value="Abhydrolase_3"/>
    <property type="match status" value="2"/>
</dbReference>
<dbReference type="PANTHER" id="PTHR23025:SF3">
    <property type="entry name" value="HORMONE-SENSITIVE LIPASE"/>
    <property type="match status" value="1"/>
</dbReference>
<evidence type="ECO:0000256" key="5">
    <source>
        <dbReference type="ARBA" id="ARBA00022989"/>
    </source>
</evidence>
<dbReference type="SUPFAM" id="SSF53474">
    <property type="entry name" value="alpha/beta-Hydrolases"/>
    <property type="match status" value="1"/>
</dbReference>
<keyword evidence="3 9" id="KW-0812">Transmembrane</keyword>
<feature type="compositionally biased region" description="Acidic residues" evidence="8">
    <location>
        <begin position="1198"/>
        <end position="1208"/>
    </location>
</feature>
<dbReference type="GO" id="GO:0004806">
    <property type="term" value="F:triacylglycerol lipase activity"/>
    <property type="evidence" value="ECO:0007669"/>
    <property type="project" value="TreeGrafter"/>
</dbReference>
<feature type="region of interest" description="Disordered" evidence="8">
    <location>
        <begin position="1454"/>
        <end position="1513"/>
    </location>
</feature>
<feature type="transmembrane region" description="Helical" evidence="9">
    <location>
        <begin position="487"/>
        <end position="506"/>
    </location>
</feature>
<evidence type="ECO:0000256" key="3">
    <source>
        <dbReference type="ARBA" id="ARBA00022692"/>
    </source>
</evidence>
<dbReference type="Gene3D" id="3.40.50.1820">
    <property type="entry name" value="alpha/beta hydrolase"/>
    <property type="match status" value="2"/>
</dbReference>
<keyword evidence="5 9" id="KW-1133">Transmembrane helix</keyword>
<keyword evidence="7" id="KW-0456">Lyase</keyword>
<organism evidence="11 12">
    <name type="scientific">Aspergillus ochraceoroseus IBT 24754</name>
    <dbReference type="NCBI Taxonomy" id="1392256"/>
    <lineage>
        <taxon>Eukaryota</taxon>
        <taxon>Fungi</taxon>
        <taxon>Dikarya</taxon>
        <taxon>Ascomycota</taxon>
        <taxon>Pezizomycotina</taxon>
        <taxon>Eurotiomycetes</taxon>
        <taxon>Eurotiomycetidae</taxon>
        <taxon>Eurotiales</taxon>
        <taxon>Aspergillaceae</taxon>
        <taxon>Aspergillus</taxon>
        <taxon>Aspergillus subgen. Nidulantes</taxon>
    </lineage>
</organism>
<dbReference type="GO" id="GO:0019433">
    <property type="term" value="P:triglyceride catabolic process"/>
    <property type="evidence" value="ECO:0007669"/>
    <property type="project" value="TreeGrafter"/>
</dbReference>
<comment type="caution">
    <text evidence="11">The sequence shown here is derived from an EMBL/GenBank/DDBJ whole genome shotgun (WGS) entry which is preliminary data.</text>
</comment>
<dbReference type="FunFam" id="3.20.20.70:FF:000071">
    <property type="entry name" value="Hydroxymethylglutaryl-CoA lyase"/>
    <property type="match status" value="1"/>
</dbReference>
<evidence type="ECO:0000256" key="9">
    <source>
        <dbReference type="SAM" id="Phobius"/>
    </source>
</evidence>
<feature type="transmembrane region" description="Helical" evidence="9">
    <location>
        <begin position="545"/>
        <end position="569"/>
    </location>
</feature>
<dbReference type="GO" id="GO:0016020">
    <property type="term" value="C:membrane"/>
    <property type="evidence" value="ECO:0007669"/>
    <property type="project" value="InterPro"/>
</dbReference>
<dbReference type="GO" id="GO:0044283">
    <property type="term" value="P:small molecule biosynthetic process"/>
    <property type="evidence" value="ECO:0007669"/>
    <property type="project" value="UniProtKB-ARBA"/>
</dbReference>
<evidence type="ECO:0000256" key="4">
    <source>
        <dbReference type="ARBA" id="ARBA00022723"/>
    </source>
</evidence>
<comment type="subcellular location">
    <subcellularLocation>
        <location evidence="1">Endomembrane system</location>
        <topology evidence="1">Multi-pass membrane protein</topology>
    </subcellularLocation>
</comment>
<dbReference type="GO" id="GO:0016829">
    <property type="term" value="F:lyase activity"/>
    <property type="evidence" value="ECO:0007669"/>
    <property type="project" value="UniProtKB-KW"/>
</dbReference>
<reference evidence="11 12" key="1">
    <citation type="journal article" date="2018" name="Proc. Natl. Acad. Sci. U.S.A.">
        <title>Linking secondary metabolites to gene clusters through genome sequencing of six diverse Aspergillus species.</title>
        <authorList>
            <person name="Kaerboelling I."/>
            <person name="Vesth T.C."/>
            <person name="Frisvad J.C."/>
            <person name="Nybo J.L."/>
            <person name="Theobald S."/>
            <person name="Kuo A."/>
            <person name="Bowyer P."/>
            <person name="Matsuda Y."/>
            <person name="Mondo S."/>
            <person name="Lyhne E.K."/>
            <person name="Kogle M.E."/>
            <person name="Clum A."/>
            <person name="Lipzen A."/>
            <person name="Salamov A."/>
            <person name="Ngan C.Y."/>
            <person name="Daum C."/>
            <person name="Chiniquy J."/>
            <person name="Barry K."/>
            <person name="LaButti K."/>
            <person name="Haridas S."/>
            <person name="Simmons B.A."/>
            <person name="Magnuson J.K."/>
            <person name="Mortensen U.H."/>
            <person name="Larsen T.O."/>
            <person name="Grigoriev I.V."/>
            <person name="Baker S.E."/>
            <person name="Andersen M.R."/>
        </authorList>
    </citation>
    <scope>NUCLEOTIDE SEQUENCE [LARGE SCALE GENOMIC DNA]</scope>
    <source>
        <strain evidence="11 12">IBT 24754</strain>
    </source>
</reference>
<evidence type="ECO:0000256" key="2">
    <source>
        <dbReference type="ARBA" id="ARBA00007467"/>
    </source>
</evidence>
<evidence type="ECO:0000256" key="6">
    <source>
        <dbReference type="ARBA" id="ARBA00023136"/>
    </source>
</evidence>
<dbReference type="GO" id="GO:0005829">
    <property type="term" value="C:cytosol"/>
    <property type="evidence" value="ECO:0007669"/>
    <property type="project" value="TreeGrafter"/>
</dbReference>
<proteinExistence type="inferred from homology"/>
<evidence type="ECO:0000313" key="11">
    <source>
        <dbReference type="EMBL" id="PTU19503.1"/>
    </source>
</evidence>
<gene>
    <name evidence="11" type="ORF">P175DRAFT_0510754</name>
</gene>
<protein>
    <recommendedName>
        <fullName evidence="10">Pyruvate carboxyltransferase domain-containing protein</fullName>
    </recommendedName>
</protein>
<dbReference type="PRINTS" id="PR01315">
    <property type="entry name" value="BATTENIN"/>
</dbReference>
<feature type="transmembrane region" description="Helical" evidence="9">
    <location>
        <begin position="768"/>
        <end position="792"/>
    </location>
</feature>
<dbReference type="CDD" id="cd07938">
    <property type="entry name" value="DRE_TIM_HMGL"/>
    <property type="match status" value="1"/>
</dbReference>
<feature type="region of interest" description="Disordered" evidence="8">
    <location>
        <begin position="1177"/>
        <end position="1208"/>
    </location>
</feature>
<dbReference type="InterPro" id="IPR003492">
    <property type="entry name" value="Battenin_disease_Cln3"/>
</dbReference>
<dbReference type="InterPro" id="IPR036259">
    <property type="entry name" value="MFS_trans_sf"/>
</dbReference>
<dbReference type="PANTHER" id="PTHR23025">
    <property type="entry name" value="TRIACYLGLYCEROL LIPASE"/>
    <property type="match status" value="1"/>
</dbReference>
<dbReference type="InterPro" id="IPR013094">
    <property type="entry name" value="AB_hydrolase_3"/>
</dbReference>
<keyword evidence="4" id="KW-0479">Metal-binding</keyword>
<feature type="compositionally biased region" description="Polar residues" evidence="8">
    <location>
        <begin position="1455"/>
        <end position="1480"/>
    </location>
</feature>
<feature type="region of interest" description="Disordered" evidence="8">
    <location>
        <begin position="1411"/>
        <end position="1441"/>
    </location>
</feature>
<evidence type="ECO:0000313" key="12">
    <source>
        <dbReference type="Proteomes" id="UP000244073"/>
    </source>
</evidence>
<dbReference type="GO" id="GO:0004771">
    <property type="term" value="F:sterol ester esterase activity"/>
    <property type="evidence" value="ECO:0007669"/>
    <property type="project" value="TreeGrafter"/>
</dbReference>
<dbReference type="CDD" id="cd06174">
    <property type="entry name" value="MFS"/>
    <property type="match status" value="1"/>
</dbReference>
<dbReference type="InterPro" id="IPR013785">
    <property type="entry name" value="Aldolase_TIM"/>
</dbReference>
<dbReference type="Proteomes" id="UP000244073">
    <property type="component" value="Unassembled WGS sequence"/>
</dbReference>
<dbReference type="GO" id="GO:0046872">
    <property type="term" value="F:metal ion binding"/>
    <property type="evidence" value="ECO:0007669"/>
    <property type="project" value="UniProtKB-KW"/>
</dbReference>
<dbReference type="RefSeq" id="XP_040750895.1">
    <property type="nucleotide sequence ID" value="XM_040898537.1"/>
</dbReference>
<dbReference type="GO" id="GO:0012505">
    <property type="term" value="C:endomembrane system"/>
    <property type="evidence" value="ECO:0007669"/>
    <property type="project" value="UniProtKB-SubCell"/>
</dbReference>
<dbReference type="EMBL" id="MSFN02000006">
    <property type="protein sequence ID" value="PTU19503.1"/>
    <property type="molecule type" value="Genomic_DNA"/>
</dbReference>
<dbReference type="InterPro" id="IPR000891">
    <property type="entry name" value="PYR_CT"/>
</dbReference>
<dbReference type="GO" id="GO:0005773">
    <property type="term" value="C:vacuole"/>
    <property type="evidence" value="ECO:0007669"/>
    <property type="project" value="UniProtKB-ARBA"/>
</dbReference>
<feature type="domain" description="Pyruvate carboxyltransferase" evidence="10">
    <location>
        <begin position="34"/>
        <end position="326"/>
    </location>
</feature>
<accession>A0A2T5LT88</accession>
<feature type="transmembrane region" description="Helical" evidence="9">
    <location>
        <begin position="812"/>
        <end position="830"/>
    </location>
</feature>
<comment type="similarity">
    <text evidence="2">Belongs to the battenin family.</text>
</comment>
<name>A0A2T5LT88_9EURO</name>
<dbReference type="UniPathway" id="UPA00896">
    <property type="reaction ID" value="UER00863"/>
</dbReference>
<feature type="compositionally biased region" description="Basic residues" evidence="8">
    <location>
        <begin position="1498"/>
        <end position="1510"/>
    </location>
</feature>